<keyword evidence="1" id="KW-1133">Transmembrane helix</keyword>
<gene>
    <name evidence="2" type="ORF">AWC14_15085</name>
</gene>
<protein>
    <submittedName>
        <fullName evidence="2">Uncharacterized protein</fullName>
    </submittedName>
</protein>
<evidence type="ECO:0000313" key="2">
    <source>
        <dbReference type="EMBL" id="ORV97512.1"/>
    </source>
</evidence>
<dbReference type="EMBL" id="LQPE01000166">
    <property type="protein sequence ID" value="ORV97512.1"/>
    <property type="molecule type" value="Genomic_DNA"/>
</dbReference>
<evidence type="ECO:0000313" key="3">
    <source>
        <dbReference type="Proteomes" id="UP000193487"/>
    </source>
</evidence>
<feature type="transmembrane region" description="Helical" evidence="1">
    <location>
        <begin position="78"/>
        <end position="101"/>
    </location>
</feature>
<comment type="caution">
    <text evidence="2">The sequence shown here is derived from an EMBL/GenBank/DDBJ whole genome shotgun (WGS) entry which is preliminary data.</text>
</comment>
<keyword evidence="1" id="KW-0812">Transmembrane</keyword>
<accession>A0A1X1XFC0</accession>
<dbReference type="OrthoDB" id="4376447at2"/>
<dbReference type="Proteomes" id="UP000193487">
    <property type="component" value="Unassembled WGS sequence"/>
</dbReference>
<dbReference type="RefSeq" id="WP_045374182.1">
    <property type="nucleotide sequence ID" value="NZ_BBKA01000012.1"/>
</dbReference>
<feature type="transmembrane region" description="Helical" evidence="1">
    <location>
        <begin position="113"/>
        <end position="134"/>
    </location>
</feature>
<keyword evidence="3" id="KW-1185">Reference proteome</keyword>
<organism evidence="2 3">
    <name type="scientific">Mycobacterium kyorinense</name>
    <dbReference type="NCBI Taxonomy" id="487514"/>
    <lineage>
        <taxon>Bacteria</taxon>
        <taxon>Bacillati</taxon>
        <taxon>Actinomycetota</taxon>
        <taxon>Actinomycetes</taxon>
        <taxon>Mycobacteriales</taxon>
        <taxon>Mycobacteriaceae</taxon>
        <taxon>Mycobacterium</taxon>
    </lineage>
</organism>
<feature type="transmembrane region" description="Helical" evidence="1">
    <location>
        <begin position="30"/>
        <end position="51"/>
    </location>
</feature>
<name>A0A1X1XFC0_9MYCO</name>
<dbReference type="AlphaFoldDB" id="A0A1X1XFC0"/>
<reference evidence="2 3" key="1">
    <citation type="submission" date="2016-01" db="EMBL/GenBank/DDBJ databases">
        <title>The new phylogeny of the genus Mycobacterium.</title>
        <authorList>
            <person name="Tarcisio F."/>
            <person name="Conor M."/>
            <person name="Antonella G."/>
            <person name="Elisabetta G."/>
            <person name="Giulia F.S."/>
            <person name="Sara T."/>
            <person name="Anna F."/>
            <person name="Clotilde B."/>
            <person name="Roberto B."/>
            <person name="Veronica D.S."/>
            <person name="Fabio R."/>
            <person name="Monica P."/>
            <person name="Olivier J."/>
            <person name="Enrico T."/>
            <person name="Nicola S."/>
        </authorList>
    </citation>
    <scope>NUCLEOTIDE SEQUENCE [LARGE SCALE GENOMIC DNA]</scope>
    <source>
        <strain evidence="2 3">DSM 45166</strain>
    </source>
</reference>
<keyword evidence="1" id="KW-0472">Membrane</keyword>
<proteinExistence type="predicted"/>
<sequence>MKYFALALFGAFGTLCIVWTVVTLTRAEFLTALAVLALAVFCLGFVAMFIWGTAGKVTARTAFDSAGTTLRPDRAADIFLRFIALAGTIAMGLFAIFAPIGKLDIPVPREMRYYLPFIAAGGAVSGALILWRAFNHGGMSYLRLSTRGFEFVDGLLSAHGEWEQVNDVTDRKPHGRTPNKGAIVVVMRDGQTPTFSSSSSYTEDNQALRRMVRFYWQHPECRVELTDGRALARLSSNSFKAD</sequence>
<evidence type="ECO:0000256" key="1">
    <source>
        <dbReference type="SAM" id="Phobius"/>
    </source>
</evidence>